<evidence type="ECO:0000313" key="3">
    <source>
        <dbReference type="Proteomes" id="UP000268321"/>
    </source>
</evidence>
<feature type="compositionally biased region" description="Basic and acidic residues" evidence="1">
    <location>
        <begin position="195"/>
        <end position="224"/>
    </location>
</feature>
<feature type="region of interest" description="Disordered" evidence="1">
    <location>
        <begin position="190"/>
        <end position="224"/>
    </location>
</feature>
<keyword evidence="3" id="KW-1185">Reference proteome</keyword>
<feature type="region of interest" description="Disordered" evidence="1">
    <location>
        <begin position="262"/>
        <end position="290"/>
    </location>
</feature>
<feature type="non-terminal residue" evidence="2">
    <location>
        <position position="482"/>
    </location>
</feature>
<accession>A0A4P9Z8N8</accession>
<gene>
    <name evidence="2" type="ORF">METBISCDRAFT_3679</name>
</gene>
<dbReference type="EMBL" id="ML004513">
    <property type="protein sequence ID" value="RKP29077.1"/>
    <property type="molecule type" value="Genomic_DNA"/>
</dbReference>
<name>A0A4P9Z8N8_9ASCO</name>
<feature type="compositionally biased region" description="Polar residues" evidence="1">
    <location>
        <begin position="262"/>
        <end position="271"/>
    </location>
</feature>
<dbReference type="AlphaFoldDB" id="A0A4P9Z8N8"/>
<feature type="region of interest" description="Disordered" evidence="1">
    <location>
        <begin position="349"/>
        <end position="383"/>
    </location>
</feature>
<evidence type="ECO:0000256" key="1">
    <source>
        <dbReference type="SAM" id="MobiDB-lite"/>
    </source>
</evidence>
<dbReference type="Proteomes" id="UP000268321">
    <property type="component" value="Unassembled WGS sequence"/>
</dbReference>
<protein>
    <submittedName>
        <fullName evidence="2">Uncharacterized protein</fullName>
    </submittedName>
</protein>
<sequence length="482" mass="52801">MSSPARNNIDPLICSYQEQNEKIKTASIPNSLAAKSRLLSAASSTDNIMGYSGWTPFLSRTSQPEGFLSHVSTPSSQMFSTLCKQSHSLFPLDFDSGGFNLTPFLAHNVNLNQGSAPNSASHNTNFTPLCDKSLRLADFFMDSPIRPRPRKFGSMTPSRLNIAPDPAKIDGHLLSELSLKRSITLIDTPARQPYKKLEQNMNDDEKEKDPISKRGTKSSDSDKLTRTALKEDAANFNNTPFPNENARKLKLKTSAHPFLSPSTVIMSSVTRSPDKDKRSAPPSPTPNKDIKIDKVEPVMGTFIERKPKMGSFIDARAPIGRGKLKQKTGGMNRFQIVFTDVHTLINSKKKKPVTNDSSGDALVSDKLENRAGRNQMKKPNGKLLQYHSSQPGGSLSPGPLSSGVNTFHGAHSYSAPLSQNFNTSINTSREFSMINNSTVNTTASNMTSGDQSSFDLMQGGLMSTPNGKYLRDFLFDQYSPGV</sequence>
<organism evidence="2 3">
    <name type="scientific">Metschnikowia bicuspidata</name>
    <dbReference type="NCBI Taxonomy" id="27322"/>
    <lineage>
        <taxon>Eukaryota</taxon>
        <taxon>Fungi</taxon>
        <taxon>Dikarya</taxon>
        <taxon>Ascomycota</taxon>
        <taxon>Saccharomycotina</taxon>
        <taxon>Pichiomycetes</taxon>
        <taxon>Metschnikowiaceae</taxon>
        <taxon>Metschnikowia</taxon>
    </lineage>
</organism>
<evidence type="ECO:0000313" key="2">
    <source>
        <dbReference type="EMBL" id="RKP29077.1"/>
    </source>
</evidence>
<dbReference type="OrthoDB" id="4086586at2759"/>
<reference evidence="3" key="1">
    <citation type="journal article" date="2018" name="Nat. Microbiol.">
        <title>Leveraging single-cell genomics to expand the fungal tree of life.</title>
        <authorList>
            <person name="Ahrendt S.R."/>
            <person name="Quandt C.A."/>
            <person name="Ciobanu D."/>
            <person name="Clum A."/>
            <person name="Salamov A."/>
            <person name="Andreopoulos B."/>
            <person name="Cheng J.F."/>
            <person name="Woyke T."/>
            <person name="Pelin A."/>
            <person name="Henrissat B."/>
            <person name="Reynolds N.K."/>
            <person name="Benny G.L."/>
            <person name="Smith M.E."/>
            <person name="James T.Y."/>
            <person name="Grigoriev I.V."/>
        </authorList>
    </citation>
    <scope>NUCLEOTIDE SEQUENCE [LARGE SCALE GENOMIC DNA]</scope>
    <source>
        <strain evidence="3">Baker2002</strain>
    </source>
</reference>
<proteinExistence type="predicted"/>